<protein>
    <recommendedName>
        <fullName evidence="6">S60 ribosomal protein L35a</fullName>
    </recommendedName>
</protein>
<dbReference type="GO" id="GO:0006412">
    <property type="term" value="P:translation"/>
    <property type="evidence" value="ECO:0007669"/>
    <property type="project" value="InterPro"/>
</dbReference>
<evidence type="ECO:0008006" key="6">
    <source>
        <dbReference type="Google" id="ProtNLM"/>
    </source>
</evidence>
<proteinExistence type="inferred from homology"/>
<comment type="similarity">
    <text evidence="1">Belongs to the eukaryotic ribosomal protein eL33 family.</text>
</comment>
<gene>
    <name evidence="4" type="ORF">CYY_005652</name>
</gene>
<keyword evidence="3" id="KW-0687">Ribonucleoprotein</keyword>
<sequence length="106" mass="11746">MAEKLYSKGVVLGYRRSQATQYPNISLLKIEGVVSRPDTEFYLGKRVVLVSKVAKTEKNPSGHKLTWGKICKAHGSSGVVQARFRRNLPPKAFGAPVRVMLYPSSI</sequence>
<dbReference type="GO" id="GO:1990904">
    <property type="term" value="C:ribonucleoprotein complex"/>
    <property type="evidence" value="ECO:0007669"/>
    <property type="project" value="UniProtKB-KW"/>
</dbReference>
<dbReference type="AlphaFoldDB" id="A0A8J4US14"/>
<dbReference type="GO" id="GO:0003735">
    <property type="term" value="F:structural constituent of ribosome"/>
    <property type="evidence" value="ECO:0007669"/>
    <property type="project" value="InterPro"/>
</dbReference>
<dbReference type="Pfam" id="PF01247">
    <property type="entry name" value="Ribosomal_L35Ae"/>
    <property type="match status" value="1"/>
</dbReference>
<dbReference type="HAMAP" id="MF_00573">
    <property type="entry name" value="Ribosomal_eL33"/>
    <property type="match status" value="1"/>
</dbReference>
<dbReference type="FunFam" id="2.40.10.190:FF:000001">
    <property type="entry name" value="60S ribosomal protein L35a"/>
    <property type="match status" value="1"/>
</dbReference>
<comment type="caution">
    <text evidence="4">The sequence shown here is derived from an EMBL/GenBank/DDBJ whole genome shotgun (WGS) entry which is preliminary data.</text>
</comment>
<reference evidence="4" key="1">
    <citation type="submission" date="2020-01" db="EMBL/GenBank/DDBJ databases">
        <title>Development of genomics and gene disruption for Polysphondylium violaceum indicates a role for the polyketide synthase stlB in stalk morphogenesis.</title>
        <authorList>
            <person name="Narita B."/>
            <person name="Kawabe Y."/>
            <person name="Kin K."/>
            <person name="Saito T."/>
            <person name="Gibbs R."/>
            <person name="Kuspa A."/>
            <person name="Muzny D."/>
            <person name="Queller D."/>
            <person name="Richards S."/>
            <person name="Strassman J."/>
            <person name="Sucgang R."/>
            <person name="Worley K."/>
            <person name="Schaap P."/>
        </authorList>
    </citation>
    <scope>NUCLEOTIDE SEQUENCE</scope>
    <source>
        <strain evidence="4">QSvi11</strain>
    </source>
</reference>
<evidence type="ECO:0000256" key="2">
    <source>
        <dbReference type="ARBA" id="ARBA00022980"/>
    </source>
</evidence>
<accession>A0A8J4US14</accession>
<dbReference type="SUPFAM" id="SSF50447">
    <property type="entry name" value="Translation proteins"/>
    <property type="match status" value="1"/>
</dbReference>
<dbReference type="OrthoDB" id="1166329at2759"/>
<dbReference type="InterPro" id="IPR001780">
    <property type="entry name" value="Ribosomal_eL33"/>
</dbReference>
<dbReference type="InterPro" id="IPR009000">
    <property type="entry name" value="Transl_B-barrel_sf"/>
</dbReference>
<keyword evidence="2" id="KW-0689">Ribosomal protein</keyword>
<evidence type="ECO:0000256" key="1">
    <source>
        <dbReference type="ARBA" id="ARBA00009269"/>
    </source>
</evidence>
<organism evidence="4 5">
    <name type="scientific">Polysphondylium violaceum</name>
    <dbReference type="NCBI Taxonomy" id="133409"/>
    <lineage>
        <taxon>Eukaryota</taxon>
        <taxon>Amoebozoa</taxon>
        <taxon>Evosea</taxon>
        <taxon>Eumycetozoa</taxon>
        <taxon>Dictyostelia</taxon>
        <taxon>Dictyosteliales</taxon>
        <taxon>Dictyosteliaceae</taxon>
        <taxon>Polysphondylium</taxon>
    </lineage>
</organism>
<dbReference type="Proteomes" id="UP000695562">
    <property type="component" value="Unassembled WGS sequence"/>
</dbReference>
<evidence type="ECO:0000256" key="3">
    <source>
        <dbReference type="ARBA" id="ARBA00023274"/>
    </source>
</evidence>
<dbReference type="EMBL" id="AJWJ01000231">
    <property type="protein sequence ID" value="KAF2073036.1"/>
    <property type="molecule type" value="Genomic_DNA"/>
</dbReference>
<name>A0A8J4US14_9MYCE</name>
<dbReference type="InterPro" id="IPR038661">
    <property type="entry name" value="Ribosomal_eL33_sf"/>
</dbReference>
<dbReference type="GO" id="GO:0005840">
    <property type="term" value="C:ribosome"/>
    <property type="evidence" value="ECO:0007669"/>
    <property type="project" value="UniProtKB-KW"/>
</dbReference>
<evidence type="ECO:0000313" key="5">
    <source>
        <dbReference type="Proteomes" id="UP000695562"/>
    </source>
</evidence>
<keyword evidence="5" id="KW-1185">Reference proteome</keyword>
<evidence type="ECO:0000313" key="4">
    <source>
        <dbReference type="EMBL" id="KAF2073036.1"/>
    </source>
</evidence>
<dbReference type="Gene3D" id="2.40.10.190">
    <property type="entry name" value="translation elongation factor selb, chain A, domain 4"/>
    <property type="match status" value="1"/>
</dbReference>
<dbReference type="PANTHER" id="PTHR10902">
    <property type="entry name" value="60S RIBOSOMAL PROTEIN L35A"/>
    <property type="match status" value="1"/>
</dbReference>